<dbReference type="PANTHER" id="PTHR36322">
    <property type="entry name" value="TRANSMEMBRANE PROTEIN"/>
    <property type="match status" value="1"/>
</dbReference>
<evidence type="ECO:0000313" key="2">
    <source>
        <dbReference type="EMBL" id="CDP10680.1"/>
    </source>
</evidence>
<accession>A0A068UQ99</accession>
<reference evidence="3" key="1">
    <citation type="journal article" date="2014" name="Science">
        <title>The coffee genome provides insight into the convergent evolution of caffeine biosynthesis.</title>
        <authorList>
            <person name="Denoeud F."/>
            <person name="Carretero-Paulet L."/>
            <person name="Dereeper A."/>
            <person name="Droc G."/>
            <person name="Guyot R."/>
            <person name="Pietrella M."/>
            <person name="Zheng C."/>
            <person name="Alberti A."/>
            <person name="Anthony F."/>
            <person name="Aprea G."/>
            <person name="Aury J.M."/>
            <person name="Bento P."/>
            <person name="Bernard M."/>
            <person name="Bocs S."/>
            <person name="Campa C."/>
            <person name="Cenci A."/>
            <person name="Combes M.C."/>
            <person name="Crouzillat D."/>
            <person name="Da Silva C."/>
            <person name="Daddiego L."/>
            <person name="De Bellis F."/>
            <person name="Dussert S."/>
            <person name="Garsmeur O."/>
            <person name="Gayraud T."/>
            <person name="Guignon V."/>
            <person name="Jahn K."/>
            <person name="Jamilloux V."/>
            <person name="Joet T."/>
            <person name="Labadie K."/>
            <person name="Lan T."/>
            <person name="Leclercq J."/>
            <person name="Lepelley M."/>
            <person name="Leroy T."/>
            <person name="Li L.T."/>
            <person name="Librado P."/>
            <person name="Lopez L."/>
            <person name="Munoz A."/>
            <person name="Noel B."/>
            <person name="Pallavicini A."/>
            <person name="Perrotta G."/>
            <person name="Poncet V."/>
            <person name="Pot D."/>
            <person name="Priyono X."/>
            <person name="Rigoreau M."/>
            <person name="Rouard M."/>
            <person name="Rozas J."/>
            <person name="Tranchant-Dubreuil C."/>
            <person name="VanBuren R."/>
            <person name="Zhang Q."/>
            <person name="Andrade A.C."/>
            <person name="Argout X."/>
            <person name="Bertrand B."/>
            <person name="de Kochko A."/>
            <person name="Graziosi G."/>
            <person name="Henry R.J."/>
            <person name="Jayarama X."/>
            <person name="Ming R."/>
            <person name="Nagai C."/>
            <person name="Rounsley S."/>
            <person name="Sankoff D."/>
            <person name="Giuliano G."/>
            <person name="Albert V.A."/>
            <person name="Wincker P."/>
            <person name="Lashermes P."/>
        </authorList>
    </citation>
    <scope>NUCLEOTIDE SEQUENCE [LARGE SCALE GENOMIC DNA]</scope>
    <source>
        <strain evidence="3">cv. DH200-94</strain>
    </source>
</reference>
<gene>
    <name evidence="2" type="ORF">GSCOC_T00031473001</name>
</gene>
<dbReference type="InParanoid" id="A0A068UQ99"/>
<keyword evidence="1" id="KW-0472">Membrane</keyword>
<keyword evidence="1" id="KW-0812">Transmembrane</keyword>
<dbReference type="OrthoDB" id="1723207at2759"/>
<name>A0A068UQ99_COFCA</name>
<dbReference type="EMBL" id="HG739130">
    <property type="protein sequence ID" value="CDP10680.1"/>
    <property type="molecule type" value="Genomic_DNA"/>
</dbReference>
<proteinExistence type="predicted"/>
<organism evidence="2 3">
    <name type="scientific">Coffea canephora</name>
    <name type="common">Robusta coffee</name>
    <dbReference type="NCBI Taxonomy" id="49390"/>
    <lineage>
        <taxon>Eukaryota</taxon>
        <taxon>Viridiplantae</taxon>
        <taxon>Streptophyta</taxon>
        <taxon>Embryophyta</taxon>
        <taxon>Tracheophyta</taxon>
        <taxon>Spermatophyta</taxon>
        <taxon>Magnoliopsida</taxon>
        <taxon>eudicotyledons</taxon>
        <taxon>Gunneridae</taxon>
        <taxon>Pentapetalae</taxon>
        <taxon>asterids</taxon>
        <taxon>lamiids</taxon>
        <taxon>Gentianales</taxon>
        <taxon>Rubiaceae</taxon>
        <taxon>Ixoroideae</taxon>
        <taxon>Gardenieae complex</taxon>
        <taxon>Bertiereae - Coffeeae clade</taxon>
        <taxon>Coffeeae</taxon>
        <taxon>Coffea</taxon>
    </lineage>
</organism>
<dbReference type="PANTHER" id="PTHR36322:SF3">
    <property type="entry name" value="TRANSMEMBRANE PROTEIN"/>
    <property type="match status" value="1"/>
</dbReference>
<feature type="transmembrane region" description="Helical" evidence="1">
    <location>
        <begin position="71"/>
        <end position="101"/>
    </location>
</feature>
<dbReference type="Gramene" id="CDP10680">
    <property type="protein sequence ID" value="CDP10680"/>
    <property type="gene ID" value="GSCOC_T00031473001"/>
</dbReference>
<evidence type="ECO:0000313" key="3">
    <source>
        <dbReference type="Proteomes" id="UP000295252"/>
    </source>
</evidence>
<dbReference type="Proteomes" id="UP000295252">
    <property type="component" value="Chromosome II"/>
</dbReference>
<sequence length="218" mass="24959">MWGLCKAFCSYFNLNGNLKCQNHKKQSNQENLLPIRIPDEYEDVPPLSCCKMFLASWLFGSSNNASAFVKYLILALFSPLLLPLICATFPFLCALELFFHLSRWRCWRRRRKSSPAAEEGCAGDGKIRGEDGGNGERLLERYLEDQLMLVARSLYGDDDDDEEEEILEADVEYFGPFGFLTCSLTLRVDKGQHYLTFLRGTGFLKGIYESKFEAFSCF</sequence>
<dbReference type="AlphaFoldDB" id="A0A068UQ99"/>
<keyword evidence="3" id="KW-1185">Reference proteome</keyword>
<protein>
    <submittedName>
        <fullName evidence="2">Uncharacterized protein</fullName>
    </submittedName>
</protein>
<keyword evidence="1" id="KW-1133">Transmembrane helix</keyword>
<evidence type="ECO:0000256" key="1">
    <source>
        <dbReference type="SAM" id="Phobius"/>
    </source>
</evidence>